<dbReference type="InterPro" id="IPR040771">
    <property type="entry name" value="TLP1_add_C"/>
</dbReference>
<dbReference type="Gene3D" id="2.40.50.840">
    <property type="match status" value="1"/>
</dbReference>
<evidence type="ECO:0000256" key="3">
    <source>
        <dbReference type="ARBA" id="ARBA00023315"/>
    </source>
</evidence>
<dbReference type="RefSeq" id="WP_092683348.1">
    <property type="nucleotide sequence ID" value="NZ_FNMZ01000005.1"/>
</dbReference>
<evidence type="ECO:0000313" key="6">
    <source>
        <dbReference type="Proteomes" id="UP000199118"/>
    </source>
</evidence>
<sequence>MTKPNVDLDPERVPVIVGVGQINDRPEDPEDGLDSLGLMAAALHVADDDAGGVRRGGGPGWLDSIDSLAVVFQISWPQENDMAVALAERLEVAPAHTFTTPTASGDGPIRLLNEAANRIGEGVSKICAVVGAEALRSAAYFTRKAAAEGRASDYKSIAEVAASRATPLRRRYGLLAPIDVYPLYENATRAAWGQTLAQAQAETGEIWSRFAEVAAGNDGAWIRRGATAEQIVTPGPDNRPLAHPYTKLMVANSSVNQGAGFIVTSLAEARRRGVAEDRLVYVGRGAAAMETLDPLERDRYDRSTSMTLSLTRALDLNGIDAGGAAAALDHVELYSCFPCVPKMARRVIGWPEDRPATVFGGLTFGGGPIGNYMSHAVVEMAERLRERRGGEAGEAGAQAALSPGMGLLFANGGIATKNHAIVLSNAPIASAAFPQDFDIQAEAEAVRDPVPPLAETAPGPARLETWTVFYDRQGAPRHGVVVAISDEGGARTLAKVPAEDAATLAFLTDGAAEPVGSRGVIEPGPDGDQIWRRAG</sequence>
<keyword evidence="3" id="KW-0012">Acyltransferase</keyword>
<dbReference type="OrthoDB" id="4470569at2"/>
<dbReference type="Pfam" id="PF18313">
    <property type="entry name" value="TLP1_add_C"/>
    <property type="match status" value="1"/>
</dbReference>
<evidence type="ECO:0000313" key="5">
    <source>
        <dbReference type="EMBL" id="SDX47662.1"/>
    </source>
</evidence>
<keyword evidence="2 5" id="KW-0808">Transferase</keyword>
<accession>A0A1H3C0C7</accession>
<dbReference type="Gene3D" id="3.40.47.10">
    <property type="match status" value="1"/>
</dbReference>
<organism evidence="5 6">
    <name type="scientific">Albimonas donghaensis</name>
    <dbReference type="NCBI Taxonomy" id="356660"/>
    <lineage>
        <taxon>Bacteria</taxon>
        <taxon>Pseudomonadati</taxon>
        <taxon>Pseudomonadota</taxon>
        <taxon>Alphaproteobacteria</taxon>
        <taxon>Rhodobacterales</taxon>
        <taxon>Paracoccaceae</taxon>
        <taxon>Albimonas</taxon>
    </lineage>
</organism>
<name>A0A1H3C0C7_9RHOB</name>
<gene>
    <name evidence="5" type="ORF">SAMN05444336_105230</name>
</gene>
<comment type="similarity">
    <text evidence="1">Belongs to the thiolase-like superfamily. Thiolase family.</text>
</comment>
<protein>
    <submittedName>
        <fullName evidence="5">Acetyl-CoA C-acetyltransferase</fullName>
    </submittedName>
</protein>
<dbReference type="EMBL" id="FNMZ01000005">
    <property type="protein sequence ID" value="SDX47662.1"/>
    <property type="molecule type" value="Genomic_DNA"/>
</dbReference>
<dbReference type="GO" id="GO:0016746">
    <property type="term" value="F:acyltransferase activity"/>
    <property type="evidence" value="ECO:0007669"/>
    <property type="project" value="UniProtKB-KW"/>
</dbReference>
<evidence type="ECO:0000256" key="1">
    <source>
        <dbReference type="ARBA" id="ARBA00010982"/>
    </source>
</evidence>
<dbReference type="AlphaFoldDB" id="A0A1H3C0C7"/>
<dbReference type="PANTHER" id="PTHR18919:SF139">
    <property type="entry name" value="THIOLASE-LIKE PROTEIN TYPE 1 ADDITIONAL C-TERMINAL DOMAIN-CONTAINING PROTEIN"/>
    <property type="match status" value="1"/>
</dbReference>
<reference evidence="5 6" key="1">
    <citation type="submission" date="2016-10" db="EMBL/GenBank/DDBJ databases">
        <authorList>
            <person name="de Groot N.N."/>
        </authorList>
    </citation>
    <scope>NUCLEOTIDE SEQUENCE [LARGE SCALE GENOMIC DNA]</scope>
    <source>
        <strain evidence="5 6">DSM 17890</strain>
    </source>
</reference>
<proteinExistence type="inferred from homology"/>
<evidence type="ECO:0000259" key="4">
    <source>
        <dbReference type="Pfam" id="PF18313"/>
    </source>
</evidence>
<dbReference type="Proteomes" id="UP000199118">
    <property type="component" value="Unassembled WGS sequence"/>
</dbReference>
<feature type="domain" description="Thiolase-like protein type 1 additional C-terminal" evidence="4">
    <location>
        <begin position="447"/>
        <end position="521"/>
    </location>
</feature>
<dbReference type="SUPFAM" id="SSF53901">
    <property type="entry name" value="Thiolase-like"/>
    <property type="match status" value="1"/>
</dbReference>
<keyword evidence="6" id="KW-1185">Reference proteome</keyword>
<dbReference type="PANTHER" id="PTHR18919">
    <property type="entry name" value="ACETYL-COA C-ACYLTRANSFERASE"/>
    <property type="match status" value="1"/>
</dbReference>
<dbReference type="STRING" id="356660.SAMN05444336_105230"/>
<dbReference type="InterPro" id="IPR016039">
    <property type="entry name" value="Thiolase-like"/>
</dbReference>
<evidence type="ECO:0000256" key="2">
    <source>
        <dbReference type="ARBA" id="ARBA00022679"/>
    </source>
</evidence>